<keyword evidence="6" id="KW-1185">Reference proteome</keyword>
<dbReference type="SUPFAM" id="SSF47413">
    <property type="entry name" value="lambda repressor-like DNA-binding domains"/>
    <property type="match status" value="1"/>
</dbReference>
<keyword evidence="2" id="KW-0238">DNA-binding</keyword>
<dbReference type="GO" id="GO:0003700">
    <property type="term" value="F:DNA-binding transcription factor activity"/>
    <property type="evidence" value="ECO:0007669"/>
    <property type="project" value="TreeGrafter"/>
</dbReference>
<dbReference type="AlphaFoldDB" id="A0A7W9W5K8"/>
<dbReference type="PANTHER" id="PTHR30146">
    <property type="entry name" value="LACI-RELATED TRANSCRIPTIONAL REPRESSOR"/>
    <property type="match status" value="1"/>
</dbReference>
<comment type="caution">
    <text evidence="5">The sequence shown here is derived from an EMBL/GenBank/DDBJ whole genome shotgun (WGS) entry which is preliminary data.</text>
</comment>
<dbReference type="InterPro" id="IPR000843">
    <property type="entry name" value="HTH_LacI"/>
</dbReference>
<dbReference type="PANTHER" id="PTHR30146:SF109">
    <property type="entry name" value="HTH-TYPE TRANSCRIPTIONAL REGULATOR GALS"/>
    <property type="match status" value="1"/>
</dbReference>
<organism evidence="5 6">
    <name type="scientific">Armatimonas rosea</name>
    <dbReference type="NCBI Taxonomy" id="685828"/>
    <lineage>
        <taxon>Bacteria</taxon>
        <taxon>Bacillati</taxon>
        <taxon>Armatimonadota</taxon>
        <taxon>Armatimonadia</taxon>
        <taxon>Armatimonadales</taxon>
        <taxon>Armatimonadaceae</taxon>
        <taxon>Armatimonas</taxon>
    </lineage>
</organism>
<evidence type="ECO:0000256" key="1">
    <source>
        <dbReference type="ARBA" id="ARBA00023015"/>
    </source>
</evidence>
<keyword evidence="1" id="KW-0805">Transcription regulation</keyword>
<dbReference type="Pfam" id="PF13377">
    <property type="entry name" value="Peripla_BP_3"/>
    <property type="match status" value="1"/>
</dbReference>
<evidence type="ECO:0000313" key="5">
    <source>
        <dbReference type="EMBL" id="MBB6050584.1"/>
    </source>
</evidence>
<dbReference type="CDD" id="cd06267">
    <property type="entry name" value="PBP1_LacI_sugar_binding-like"/>
    <property type="match status" value="1"/>
</dbReference>
<dbReference type="InterPro" id="IPR028082">
    <property type="entry name" value="Peripla_BP_I"/>
</dbReference>
<dbReference type="SUPFAM" id="SSF53822">
    <property type="entry name" value="Periplasmic binding protein-like I"/>
    <property type="match status" value="1"/>
</dbReference>
<evidence type="ECO:0000256" key="2">
    <source>
        <dbReference type="ARBA" id="ARBA00023125"/>
    </source>
</evidence>
<dbReference type="InterPro" id="IPR010982">
    <property type="entry name" value="Lambda_DNA-bd_dom_sf"/>
</dbReference>
<keyword evidence="3" id="KW-0804">Transcription</keyword>
<protein>
    <submittedName>
        <fullName evidence="5">LacI family transcriptional regulator</fullName>
    </submittedName>
</protein>
<evidence type="ECO:0000259" key="4">
    <source>
        <dbReference type="PROSITE" id="PS50932"/>
    </source>
</evidence>
<dbReference type="Gene3D" id="1.10.260.40">
    <property type="entry name" value="lambda repressor-like DNA-binding domains"/>
    <property type="match status" value="1"/>
</dbReference>
<feature type="domain" description="HTH lacI-type" evidence="4">
    <location>
        <begin position="4"/>
        <end position="61"/>
    </location>
</feature>
<dbReference type="EMBL" id="JACHGW010000002">
    <property type="protein sequence ID" value="MBB6050584.1"/>
    <property type="molecule type" value="Genomic_DNA"/>
</dbReference>
<proteinExistence type="predicted"/>
<dbReference type="Proteomes" id="UP000520814">
    <property type="component" value="Unassembled WGS sequence"/>
</dbReference>
<evidence type="ECO:0000256" key="3">
    <source>
        <dbReference type="ARBA" id="ARBA00023163"/>
    </source>
</evidence>
<dbReference type="GO" id="GO:0000976">
    <property type="term" value="F:transcription cis-regulatory region binding"/>
    <property type="evidence" value="ECO:0007669"/>
    <property type="project" value="TreeGrafter"/>
</dbReference>
<dbReference type="SMART" id="SM00354">
    <property type="entry name" value="HTH_LACI"/>
    <property type="match status" value="1"/>
</dbReference>
<dbReference type="InterPro" id="IPR046335">
    <property type="entry name" value="LacI/GalR-like_sensor"/>
</dbReference>
<dbReference type="Gene3D" id="3.40.50.2300">
    <property type="match status" value="2"/>
</dbReference>
<reference evidence="5 6" key="1">
    <citation type="submission" date="2020-08" db="EMBL/GenBank/DDBJ databases">
        <title>Genomic Encyclopedia of Type Strains, Phase IV (KMG-IV): sequencing the most valuable type-strain genomes for metagenomic binning, comparative biology and taxonomic classification.</title>
        <authorList>
            <person name="Goeker M."/>
        </authorList>
    </citation>
    <scope>NUCLEOTIDE SEQUENCE [LARGE SCALE GENOMIC DNA]</scope>
    <source>
        <strain evidence="5 6">DSM 23562</strain>
    </source>
</reference>
<accession>A0A7W9W5K8</accession>
<dbReference type="RefSeq" id="WP_184195823.1">
    <property type="nucleotide sequence ID" value="NZ_JACHGW010000002.1"/>
</dbReference>
<dbReference type="PROSITE" id="PS50932">
    <property type="entry name" value="HTH_LACI_2"/>
    <property type="match status" value="1"/>
</dbReference>
<sequence length="342" mass="38110">MAHPTIATLAEHLGLSRATVTHVLNGRGDTQRISPKTQQRVREAAQALGYRANASARAIRAGRFGSIALIQSLWGQYLPPELLFGLTRAVADQDLHLVLSQVPDPVIEDETYLPHTLHDLSVDGVLLNRHVASSPGYLETILRLRIPAIWLNVKQEFDAIHPDDSQGGRLATEFLLTLGHERIGYVDSDEPLNTHYSKYDRRRGYEQTMAEAGRVPHTHLLPKLWHHEPGDERIAAAKALLQSPERPSAIVAYELAEAMAVVHAAHQLGLSIPGELSILLFHSRNDDRYFLPFHTISNEMEQVGRGAVELLLEKIKAPQAPLPTRAITMRLREGMTCQRKTP</sequence>
<name>A0A7W9W5K8_ARMRO</name>
<evidence type="ECO:0000313" key="6">
    <source>
        <dbReference type="Proteomes" id="UP000520814"/>
    </source>
</evidence>
<dbReference type="Pfam" id="PF00356">
    <property type="entry name" value="LacI"/>
    <property type="match status" value="1"/>
</dbReference>
<dbReference type="CDD" id="cd01392">
    <property type="entry name" value="HTH_LacI"/>
    <property type="match status" value="1"/>
</dbReference>
<gene>
    <name evidence="5" type="ORF">HNQ39_002375</name>
</gene>